<name>A0A387HJX1_9ACTN</name>
<keyword evidence="2" id="KW-0732">Signal</keyword>
<organism evidence="3 4">
    <name type="scientific">Streptomyces hundungensis</name>
    <dbReference type="NCBI Taxonomy" id="1077946"/>
    <lineage>
        <taxon>Bacteria</taxon>
        <taxon>Bacillati</taxon>
        <taxon>Actinomycetota</taxon>
        <taxon>Actinomycetes</taxon>
        <taxon>Kitasatosporales</taxon>
        <taxon>Streptomycetaceae</taxon>
        <taxon>Streptomyces</taxon>
    </lineage>
</organism>
<dbReference type="PROSITE" id="PS51257">
    <property type="entry name" value="PROKAR_LIPOPROTEIN"/>
    <property type="match status" value="1"/>
</dbReference>
<accession>A0A387HJX1</accession>
<feature type="compositionally biased region" description="Low complexity" evidence="1">
    <location>
        <begin position="30"/>
        <end position="57"/>
    </location>
</feature>
<evidence type="ECO:0000313" key="3">
    <source>
        <dbReference type="EMBL" id="AYG83794.1"/>
    </source>
</evidence>
<dbReference type="RefSeq" id="WP_120724787.1">
    <property type="nucleotide sequence ID" value="NZ_CP032698.1"/>
</dbReference>
<proteinExistence type="predicted"/>
<protein>
    <recommendedName>
        <fullName evidence="5">Lipoprotein</fullName>
    </recommendedName>
</protein>
<evidence type="ECO:0000256" key="1">
    <source>
        <dbReference type="SAM" id="MobiDB-lite"/>
    </source>
</evidence>
<dbReference type="Proteomes" id="UP000271554">
    <property type="component" value="Chromosome"/>
</dbReference>
<evidence type="ECO:0008006" key="5">
    <source>
        <dbReference type="Google" id="ProtNLM"/>
    </source>
</evidence>
<sequence length="213" mass="21437">MRKILLASAATACLALTACGPGGGSDHRPTTTAPTPTSTANGRSAAPSSGAGAEQGALEFGTPVRTVGVKLVGILEITPTAVVHTRQADGATSRFGTFVVITTKDASLTANAADEEPANGLERGWRWMAAGGQGVAENNGNASKVLVTGHDGVGTIEPGTSQARSEVFDLTPEQAGPGGTLVYTDATGSESRWRVPAADAGPEVADVKKRLAS</sequence>
<feature type="chain" id="PRO_5039301467" description="Lipoprotein" evidence="2">
    <location>
        <begin position="21"/>
        <end position="213"/>
    </location>
</feature>
<gene>
    <name evidence="3" type="ORF">DWB77_05995</name>
</gene>
<keyword evidence="4" id="KW-1185">Reference proteome</keyword>
<dbReference type="EMBL" id="CP032698">
    <property type="protein sequence ID" value="AYG83794.1"/>
    <property type="molecule type" value="Genomic_DNA"/>
</dbReference>
<dbReference type="OrthoDB" id="4219239at2"/>
<evidence type="ECO:0000256" key="2">
    <source>
        <dbReference type="SAM" id="SignalP"/>
    </source>
</evidence>
<dbReference type="KEGG" id="shun:DWB77_05995"/>
<reference evidence="3 4" key="1">
    <citation type="submission" date="2018-10" db="EMBL/GenBank/DDBJ databases">
        <title>Relationship between Morphology and Antimicrobial Activity in Streptomyces.</title>
        <authorList>
            <person name="Kang H.J."/>
            <person name="Kim S.B."/>
        </authorList>
    </citation>
    <scope>NUCLEOTIDE SEQUENCE [LARGE SCALE GENOMIC DNA]</scope>
    <source>
        <strain evidence="3 4">BH38</strain>
    </source>
</reference>
<feature type="region of interest" description="Disordered" evidence="1">
    <location>
        <begin position="21"/>
        <end position="57"/>
    </location>
</feature>
<evidence type="ECO:0000313" key="4">
    <source>
        <dbReference type="Proteomes" id="UP000271554"/>
    </source>
</evidence>
<feature type="signal peptide" evidence="2">
    <location>
        <begin position="1"/>
        <end position="20"/>
    </location>
</feature>
<dbReference type="AlphaFoldDB" id="A0A387HJX1"/>